<dbReference type="InterPro" id="IPR000045">
    <property type="entry name" value="Prepilin_IV_endopep_pep"/>
</dbReference>
<dbReference type="AlphaFoldDB" id="A0A7Y7B3A0"/>
<evidence type="ECO:0000313" key="5">
    <source>
        <dbReference type="EMBL" id="NVK78085.1"/>
    </source>
</evidence>
<evidence type="ECO:0000256" key="3">
    <source>
        <dbReference type="SAM" id="Phobius"/>
    </source>
</evidence>
<keyword evidence="3" id="KW-0472">Membrane</keyword>
<evidence type="ECO:0000259" key="4">
    <source>
        <dbReference type="Pfam" id="PF01478"/>
    </source>
</evidence>
<reference evidence="5 6" key="1">
    <citation type="submission" date="2020-04" db="EMBL/GenBank/DDBJ databases">
        <title>Draft Genome Sequence of Streptomyces morookaense DSM 40503, an 8-azaguanine-producing strain.</title>
        <authorList>
            <person name="Qi J."/>
            <person name="Gao J.-M."/>
        </authorList>
    </citation>
    <scope>NUCLEOTIDE SEQUENCE [LARGE SCALE GENOMIC DNA]</scope>
    <source>
        <strain evidence="5 6">DSM 40503</strain>
    </source>
</reference>
<feature type="domain" description="Prepilin type IV endopeptidase peptidase" evidence="4">
    <location>
        <begin position="100"/>
        <end position="194"/>
    </location>
</feature>
<sequence length="241" mass="23584">MDVVLIVLAALYGAVAGALLPRARYRLCVEPGAEWRSWGPCGHPVGGWAGRARCGVCGEGYGVPVLVPLVVAVLVCAGLAAGTGARPELAVWLAAAPAGVLLAGVDRSVHRLPDVLTLPLAAGLAAGLGLAALIPGAAGSWRGALLGAAVLGGGYGALFLLHPAGLGLGDVKLAAALGCALGWYGWPAVVLGALAGLLSGSLYGSALLVTRRAGRGAAIPFGPFLLAGAWAGVIAGGWGAV</sequence>
<feature type="transmembrane region" description="Helical" evidence="3">
    <location>
        <begin position="184"/>
        <end position="209"/>
    </location>
</feature>
<evidence type="ECO:0000256" key="1">
    <source>
        <dbReference type="ARBA" id="ARBA00005801"/>
    </source>
</evidence>
<keyword evidence="6" id="KW-1185">Reference proteome</keyword>
<dbReference type="Proteomes" id="UP000587462">
    <property type="component" value="Unassembled WGS sequence"/>
</dbReference>
<organism evidence="5 6">
    <name type="scientific">Streptomyces morookaense</name>
    <name type="common">Streptoverticillium morookaense</name>
    <dbReference type="NCBI Taxonomy" id="1970"/>
    <lineage>
        <taxon>Bacteria</taxon>
        <taxon>Bacillati</taxon>
        <taxon>Actinomycetota</taxon>
        <taxon>Actinomycetes</taxon>
        <taxon>Kitasatosporales</taxon>
        <taxon>Streptomycetaceae</taxon>
        <taxon>Streptomyces</taxon>
    </lineage>
</organism>
<feature type="transmembrane region" description="Helical" evidence="3">
    <location>
        <begin position="117"/>
        <end position="137"/>
    </location>
</feature>
<accession>A0A7Y7B3A0</accession>
<dbReference type="GO" id="GO:0006465">
    <property type="term" value="P:signal peptide processing"/>
    <property type="evidence" value="ECO:0007669"/>
    <property type="project" value="TreeGrafter"/>
</dbReference>
<evidence type="ECO:0000256" key="2">
    <source>
        <dbReference type="RuleBase" id="RU003793"/>
    </source>
</evidence>
<proteinExistence type="inferred from homology"/>
<comment type="caution">
    <text evidence="5">The sequence shown here is derived from an EMBL/GenBank/DDBJ whole genome shotgun (WGS) entry which is preliminary data.</text>
</comment>
<evidence type="ECO:0000313" key="6">
    <source>
        <dbReference type="Proteomes" id="UP000587462"/>
    </source>
</evidence>
<keyword evidence="3" id="KW-1133">Transmembrane helix</keyword>
<dbReference type="RefSeq" id="WP_171079920.1">
    <property type="nucleotide sequence ID" value="NZ_BNBU01000002.1"/>
</dbReference>
<name>A0A7Y7B3A0_STRMO</name>
<feature type="transmembrane region" description="Helical" evidence="3">
    <location>
        <begin position="221"/>
        <end position="240"/>
    </location>
</feature>
<feature type="transmembrane region" description="Helical" evidence="3">
    <location>
        <begin position="61"/>
        <end position="82"/>
    </location>
</feature>
<dbReference type="InterPro" id="IPR014032">
    <property type="entry name" value="Peptidase_A24A_bac"/>
</dbReference>
<keyword evidence="3" id="KW-0812">Transmembrane</keyword>
<dbReference type="PRINTS" id="PR00864">
    <property type="entry name" value="PREPILNPTASE"/>
</dbReference>
<dbReference type="InterPro" id="IPR050882">
    <property type="entry name" value="Prepilin_peptidase/N-MTase"/>
</dbReference>
<dbReference type="Gene3D" id="1.20.120.1220">
    <property type="match status" value="1"/>
</dbReference>
<dbReference type="PANTHER" id="PTHR30487">
    <property type="entry name" value="TYPE 4 PREPILIN-LIKE PROTEINS LEADER PEPTIDE-PROCESSING ENZYME"/>
    <property type="match status" value="1"/>
</dbReference>
<dbReference type="EMBL" id="JABBXF010000018">
    <property type="protein sequence ID" value="NVK78085.1"/>
    <property type="molecule type" value="Genomic_DNA"/>
</dbReference>
<dbReference type="GO" id="GO:0005886">
    <property type="term" value="C:plasma membrane"/>
    <property type="evidence" value="ECO:0007669"/>
    <property type="project" value="TreeGrafter"/>
</dbReference>
<dbReference type="Pfam" id="PF01478">
    <property type="entry name" value="Peptidase_A24"/>
    <property type="match status" value="1"/>
</dbReference>
<gene>
    <name evidence="5" type="ORF">HG542_10465</name>
</gene>
<dbReference type="GO" id="GO:0004190">
    <property type="term" value="F:aspartic-type endopeptidase activity"/>
    <property type="evidence" value="ECO:0007669"/>
    <property type="project" value="InterPro"/>
</dbReference>
<protein>
    <submittedName>
        <fullName evidence="5">Prepilin peptidase</fullName>
    </submittedName>
</protein>
<comment type="similarity">
    <text evidence="1 2">Belongs to the peptidase A24 family.</text>
</comment>
<feature type="transmembrane region" description="Helical" evidence="3">
    <location>
        <begin position="144"/>
        <end position="164"/>
    </location>
</feature>
<dbReference type="PANTHER" id="PTHR30487:SF0">
    <property type="entry name" value="PREPILIN LEADER PEPTIDASE_N-METHYLTRANSFERASE-RELATED"/>
    <property type="match status" value="1"/>
</dbReference>